<accession>A0A8J7FSW8</accession>
<keyword evidence="3" id="KW-0479">Metal-binding</keyword>
<dbReference type="EMBL" id="JADEYS010000004">
    <property type="protein sequence ID" value="MBE9396630.1"/>
    <property type="molecule type" value="Genomic_DNA"/>
</dbReference>
<dbReference type="PANTHER" id="PTHR30521">
    <property type="entry name" value="DEFERROCHELATASE/PEROXIDASE"/>
    <property type="match status" value="1"/>
</dbReference>
<keyword evidence="10" id="KW-1185">Reference proteome</keyword>
<evidence type="ECO:0000259" key="8">
    <source>
        <dbReference type="Pfam" id="PF20628"/>
    </source>
</evidence>
<dbReference type="InterPro" id="IPR048328">
    <property type="entry name" value="Dyp_perox_C"/>
</dbReference>
<evidence type="ECO:0000259" key="7">
    <source>
        <dbReference type="Pfam" id="PF04261"/>
    </source>
</evidence>
<dbReference type="GO" id="GO:0004601">
    <property type="term" value="F:peroxidase activity"/>
    <property type="evidence" value="ECO:0007669"/>
    <property type="project" value="UniProtKB-KW"/>
</dbReference>
<organism evidence="9 10">
    <name type="scientific">Pontibacterium sinense</name>
    <dbReference type="NCBI Taxonomy" id="2781979"/>
    <lineage>
        <taxon>Bacteria</taxon>
        <taxon>Pseudomonadati</taxon>
        <taxon>Pseudomonadota</taxon>
        <taxon>Gammaproteobacteria</taxon>
        <taxon>Oceanospirillales</taxon>
        <taxon>Oceanospirillaceae</taxon>
        <taxon>Pontibacterium</taxon>
    </lineage>
</organism>
<evidence type="ECO:0000313" key="10">
    <source>
        <dbReference type="Proteomes" id="UP000640333"/>
    </source>
</evidence>
<dbReference type="RefSeq" id="WP_193952188.1">
    <property type="nucleotide sequence ID" value="NZ_JADEYS010000004.1"/>
</dbReference>
<sequence length="309" mass="33913">MSARPQLGITAAANSAALFLTYNQSSAEGALANVLNVLRQIPALEAEYRTQYPDADFHAVAAIGSGYWDRLSAHKRPAELAPFPALENGGNVAPFTPVDLLFHIRSERKDLNFQFASALSAQLGDAVELVEEVEGFRYLDSRDLTGFVDGTENPEGEHRIDVAVVGDEDRAFYGGSYIHIQRYVHNMTHWNRLQIKAQEDIMGRTKAENIEYAGADKALTAHTKRTSLKDSNGNSVEILRHSMPYGDLQACGLLFASYCRNNQNFRLMLESMVSGDGEGHTDHLLKYTRAVTGAAFFAPSVEGLAELGS</sequence>
<dbReference type="PANTHER" id="PTHR30521:SF0">
    <property type="entry name" value="DYP-TYPE PEROXIDASE FAMILY PROTEIN"/>
    <property type="match status" value="1"/>
</dbReference>
<reference evidence="9" key="1">
    <citation type="submission" date="2020-10" db="EMBL/GenBank/DDBJ databases">
        <title>Bacterium isolated from coastal waters sediment.</title>
        <authorList>
            <person name="Chen R.-J."/>
            <person name="Lu D.-C."/>
            <person name="Zhu K.-L."/>
            <person name="Du Z.-J."/>
        </authorList>
    </citation>
    <scope>NUCLEOTIDE SEQUENCE</scope>
    <source>
        <strain evidence="9">N1Y112</strain>
    </source>
</reference>
<evidence type="ECO:0000256" key="3">
    <source>
        <dbReference type="ARBA" id="ARBA00022723"/>
    </source>
</evidence>
<name>A0A8J7FSW8_9GAMM</name>
<keyword evidence="2 9" id="KW-0575">Peroxidase</keyword>
<proteinExistence type="inferred from homology"/>
<comment type="caution">
    <text evidence="9">The sequence shown here is derived from an EMBL/GenBank/DDBJ whole genome shotgun (WGS) entry which is preliminary data.</text>
</comment>
<keyword evidence="5" id="KW-0408">Iron</keyword>
<dbReference type="InterPro" id="IPR048327">
    <property type="entry name" value="Dyp_perox_N"/>
</dbReference>
<dbReference type="AlphaFoldDB" id="A0A8J7FSW8"/>
<dbReference type="GO" id="GO:0046872">
    <property type="term" value="F:metal ion binding"/>
    <property type="evidence" value="ECO:0007669"/>
    <property type="project" value="UniProtKB-KW"/>
</dbReference>
<dbReference type="Pfam" id="PF04261">
    <property type="entry name" value="Dyp_perox_N"/>
    <property type="match status" value="1"/>
</dbReference>
<feature type="domain" description="Dyp-type peroxidase C-terminal" evidence="8">
    <location>
        <begin position="140"/>
        <end position="301"/>
    </location>
</feature>
<protein>
    <submittedName>
        <fullName evidence="9">Dyp-type peroxidase</fullName>
    </submittedName>
</protein>
<dbReference type="PROSITE" id="PS51404">
    <property type="entry name" value="DYP_PEROXIDASE"/>
    <property type="match status" value="1"/>
</dbReference>
<dbReference type="Pfam" id="PF20628">
    <property type="entry name" value="Dyp_perox_C"/>
    <property type="match status" value="1"/>
</dbReference>
<evidence type="ECO:0000313" key="9">
    <source>
        <dbReference type="EMBL" id="MBE9396630.1"/>
    </source>
</evidence>
<comment type="similarity">
    <text evidence="6">Belongs to the DyP-type peroxidase family.</text>
</comment>
<dbReference type="NCBIfam" id="TIGR01413">
    <property type="entry name" value="Dyp_perox_fam"/>
    <property type="match status" value="1"/>
</dbReference>
<keyword evidence="4" id="KW-0560">Oxidoreductase</keyword>
<dbReference type="SUPFAM" id="SSF54909">
    <property type="entry name" value="Dimeric alpha+beta barrel"/>
    <property type="match status" value="1"/>
</dbReference>
<dbReference type="InterPro" id="IPR006314">
    <property type="entry name" value="Dyp_peroxidase"/>
</dbReference>
<comment type="cofactor">
    <cofactor evidence="1">
        <name>heme b</name>
        <dbReference type="ChEBI" id="CHEBI:60344"/>
    </cofactor>
</comment>
<evidence type="ECO:0000256" key="2">
    <source>
        <dbReference type="ARBA" id="ARBA00022559"/>
    </source>
</evidence>
<evidence type="ECO:0000256" key="4">
    <source>
        <dbReference type="ARBA" id="ARBA00023002"/>
    </source>
</evidence>
<dbReference type="GO" id="GO:0005829">
    <property type="term" value="C:cytosol"/>
    <property type="evidence" value="ECO:0007669"/>
    <property type="project" value="TreeGrafter"/>
</dbReference>
<evidence type="ECO:0000256" key="5">
    <source>
        <dbReference type="ARBA" id="ARBA00023004"/>
    </source>
</evidence>
<dbReference type="Proteomes" id="UP000640333">
    <property type="component" value="Unassembled WGS sequence"/>
</dbReference>
<dbReference type="InterPro" id="IPR011008">
    <property type="entry name" value="Dimeric_a/b-barrel"/>
</dbReference>
<evidence type="ECO:0000256" key="1">
    <source>
        <dbReference type="ARBA" id="ARBA00001970"/>
    </source>
</evidence>
<gene>
    <name evidence="9" type="ORF">IOQ59_05070</name>
</gene>
<evidence type="ECO:0000256" key="6">
    <source>
        <dbReference type="ARBA" id="ARBA00025737"/>
    </source>
</evidence>
<dbReference type="GO" id="GO:0020037">
    <property type="term" value="F:heme binding"/>
    <property type="evidence" value="ECO:0007669"/>
    <property type="project" value="InterPro"/>
</dbReference>
<feature type="domain" description="Dyp-type peroxidase N-terminal" evidence="7">
    <location>
        <begin position="6"/>
        <end position="137"/>
    </location>
</feature>